<keyword evidence="2" id="KW-0732">Signal</keyword>
<name>A0ABV2TL02_9RHOO</name>
<feature type="region of interest" description="Disordered" evidence="1">
    <location>
        <begin position="27"/>
        <end position="50"/>
    </location>
</feature>
<gene>
    <name evidence="3" type="ORF">ABXR19_10350</name>
</gene>
<proteinExistence type="predicted"/>
<evidence type="ECO:0000313" key="4">
    <source>
        <dbReference type="Proteomes" id="UP001549691"/>
    </source>
</evidence>
<evidence type="ECO:0000313" key="3">
    <source>
        <dbReference type="EMBL" id="MET7014588.1"/>
    </source>
</evidence>
<dbReference type="Pfam" id="PF08811">
    <property type="entry name" value="DUF1800"/>
    <property type="match status" value="1"/>
</dbReference>
<reference evidence="3 4" key="1">
    <citation type="submission" date="2024-07" db="EMBL/GenBank/DDBJ databases">
        <title>Uliginosibacterium flavum JJ3220;KACC:17644.</title>
        <authorList>
            <person name="Kim M.K."/>
        </authorList>
    </citation>
    <scope>NUCLEOTIDE SEQUENCE [LARGE SCALE GENOMIC DNA]</scope>
    <source>
        <strain evidence="3 4">KACC:17644</strain>
    </source>
</reference>
<protein>
    <submittedName>
        <fullName evidence="3">DUF1800 domain-containing protein</fullName>
    </submittedName>
</protein>
<dbReference type="PROSITE" id="PS51257">
    <property type="entry name" value="PROKAR_LIPOPROTEIN"/>
    <property type="match status" value="1"/>
</dbReference>
<keyword evidence="4" id="KW-1185">Reference proteome</keyword>
<feature type="signal peptide" evidence="2">
    <location>
        <begin position="1"/>
        <end position="24"/>
    </location>
</feature>
<dbReference type="Proteomes" id="UP001549691">
    <property type="component" value="Unassembled WGS sequence"/>
</dbReference>
<dbReference type="PANTHER" id="PTHR43737:SF1">
    <property type="entry name" value="DUF1501 DOMAIN-CONTAINING PROTEIN"/>
    <property type="match status" value="1"/>
</dbReference>
<evidence type="ECO:0000256" key="1">
    <source>
        <dbReference type="SAM" id="MobiDB-lite"/>
    </source>
</evidence>
<organism evidence="3 4">
    <name type="scientific">Uliginosibacterium flavum</name>
    <dbReference type="NCBI Taxonomy" id="1396831"/>
    <lineage>
        <taxon>Bacteria</taxon>
        <taxon>Pseudomonadati</taxon>
        <taxon>Pseudomonadota</taxon>
        <taxon>Betaproteobacteria</taxon>
        <taxon>Rhodocyclales</taxon>
        <taxon>Zoogloeaceae</taxon>
        <taxon>Uliginosibacterium</taxon>
    </lineage>
</organism>
<evidence type="ECO:0000256" key="2">
    <source>
        <dbReference type="SAM" id="SignalP"/>
    </source>
</evidence>
<accession>A0ABV2TL02</accession>
<sequence length="572" mass="63146">MPFTRLSLYCCLLLLGACTSPLQRGEYPANPRALSRPSSPAEPKYPAPSPAEASRFLQQATFGPNPAEIEALSRSNYKAWFKTQFATPQTLFLPAVEPEHAKLAKGQNLHQPLFFGLFWKNATNAPDQLRQRVAFALSEIFVISFEGQLDVKIRGAASYYDMLGRNAFGDFRSLIEEVSRHPMMGIYLSHLKNQKEDPTKGRVPDENYARELMQLFTIGLYELNLDGSPKLKNGVPIETYDMDDITGLAKVFTGFSYGGPGETDRHFNNQGREPRWDIVPMKGYPKFHSTSQKDFLGVTIKPQTVADPEGDLKIALDALFNHPNVGPFFGRQLIQRLVTSNPSPTYVERVARAFNDNGTGVRGDMQAVIRAVLLDPEARNPAPSTSGKLREPILRLSQWLRAFNATSASGEFRIQNTDNPGTSLGQSPLRSSSVFNYYRPGFMPPGTEIARQNMVAPEMQIVSESAVAGYANFMQSTIEAGVGRAEGGKRDVQADYSAQMAVADKPVQLVDQLDLLLTGQRLSVGSRTRIAEAVTGIGIPANNPANAENARRNRVKLATLLIMVSPEYLVQK</sequence>
<dbReference type="InterPro" id="IPR014917">
    <property type="entry name" value="DUF1800"/>
</dbReference>
<dbReference type="PANTHER" id="PTHR43737">
    <property type="entry name" value="BLL7424 PROTEIN"/>
    <property type="match status" value="1"/>
</dbReference>
<feature type="chain" id="PRO_5045256881" evidence="2">
    <location>
        <begin position="25"/>
        <end position="572"/>
    </location>
</feature>
<dbReference type="EMBL" id="JBEWZI010000009">
    <property type="protein sequence ID" value="MET7014588.1"/>
    <property type="molecule type" value="Genomic_DNA"/>
</dbReference>
<dbReference type="RefSeq" id="WP_354601046.1">
    <property type="nucleotide sequence ID" value="NZ_JBEWZI010000009.1"/>
</dbReference>
<comment type="caution">
    <text evidence="3">The sequence shown here is derived from an EMBL/GenBank/DDBJ whole genome shotgun (WGS) entry which is preliminary data.</text>
</comment>